<dbReference type="EMBL" id="BMDO01000001">
    <property type="protein sequence ID" value="GGI49430.1"/>
    <property type="molecule type" value="Genomic_DNA"/>
</dbReference>
<reference evidence="2" key="1">
    <citation type="journal article" date="2014" name="Int. J. Syst. Evol. Microbiol.">
        <title>Complete genome sequence of Corynebacterium casei LMG S-19264T (=DSM 44701T), isolated from a smear-ripened cheese.</title>
        <authorList>
            <consortium name="US DOE Joint Genome Institute (JGI-PGF)"/>
            <person name="Walter F."/>
            <person name="Albersmeier A."/>
            <person name="Kalinowski J."/>
            <person name="Ruckert C."/>
        </authorList>
    </citation>
    <scope>NUCLEOTIDE SEQUENCE</scope>
    <source>
        <strain evidence="2">CCM 8711</strain>
    </source>
</reference>
<dbReference type="AlphaFoldDB" id="A0A917N051"/>
<keyword evidence="1" id="KW-1133">Transmembrane helix</keyword>
<accession>A0A917N051</accession>
<organism evidence="2 3">
    <name type="scientific">Mucilaginibacter galii</name>
    <dbReference type="NCBI Taxonomy" id="2005073"/>
    <lineage>
        <taxon>Bacteria</taxon>
        <taxon>Pseudomonadati</taxon>
        <taxon>Bacteroidota</taxon>
        <taxon>Sphingobacteriia</taxon>
        <taxon>Sphingobacteriales</taxon>
        <taxon>Sphingobacteriaceae</taxon>
        <taxon>Mucilaginibacter</taxon>
    </lineage>
</organism>
<feature type="transmembrane region" description="Helical" evidence="1">
    <location>
        <begin position="20"/>
        <end position="37"/>
    </location>
</feature>
<name>A0A917N051_9SPHI</name>
<gene>
    <name evidence="2" type="ORF">GCM10011425_06420</name>
</gene>
<sequence>MGIDTQDENVNAMPATTAPAIPKAICCFLMIIILLVNRYGNTQIFSKFELAGYTYKNENCKLPILTDAFNYTT</sequence>
<dbReference type="Proteomes" id="UP000662074">
    <property type="component" value="Unassembled WGS sequence"/>
</dbReference>
<evidence type="ECO:0000313" key="3">
    <source>
        <dbReference type="Proteomes" id="UP000662074"/>
    </source>
</evidence>
<protein>
    <submittedName>
        <fullName evidence="2">Uncharacterized protein</fullName>
    </submittedName>
</protein>
<keyword evidence="1" id="KW-0812">Transmembrane</keyword>
<evidence type="ECO:0000256" key="1">
    <source>
        <dbReference type="SAM" id="Phobius"/>
    </source>
</evidence>
<keyword evidence="1" id="KW-0472">Membrane</keyword>
<reference evidence="2" key="2">
    <citation type="submission" date="2020-09" db="EMBL/GenBank/DDBJ databases">
        <authorList>
            <person name="Sun Q."/>
            <person name="Sedlacek I."/>
        </authorList>
    </citation>
    <scope>NUCLEOTIDE SEQUENCE</scope>
    <source>
        <strain evidence="2">CCM 8711</strain>
    </source>
</reference>
<comment type="caution">
    <text evidence="2">The sequence shown here is derived from an EMBL/GenBank/DDBJ whole genome shotgun (WGS) entry which is preliminary data.</text>
</comment>
<proteinExistence type="predicted"/>
<keyword evidence="3" id="KW-1185">Reference proteome</keyword>
<evidence type="ECO:0000313" key="2">
    <source>
        <dbReference type="EMBL" id="GGI49430.1"/>
    </source>
</evidence>